<organism evidence="1 2">
    <name type="scientific">Pistacia atlantica</name>
    <dbReference type="NCBI Taxonomy" id="434234"/>
    <lineage>
        <taxon>Eukaryota</taxon>
        <taxon>Viridiplantae</taxon>
        <taxon>Streptophyta</taxon>
        <taxon>Embryophyta</taxon>
        <taxon>Tracheophyta</taxon>
        <taxon>Spermatophyta</taxon>
        <taxon>Magnoliopsida</taxon>
        <taxon>eudicotyledons</taxon>
        <taxon>Gunneridae</taxon>
        <taxon>Pentapetalae</taxon>
        <taxon>rosids</taxon>
        <taxon>malvids</taxon>
        <taxon>Sapindales</taxon>
        <taxon>Anacardiaceae</taxon>
        <taxon>Pistacia</taxon>
    </lineage>
</organism>
<evidence type="ECO:0000313" key="2">
    <source>
        <dbReference type="Proteomes" id="UP001164250"/>
    </source>
</evidence>
<sequence length="1204" mass="135136">MILDLITTPYFTRSVSSLSKPKFQNINWRENPLIHLCNYILKHPTLICDSRFVFELAQMAEILSPSRRQRIPVASPTSPFFLGSNDDRRERAQAREARAAAIRRKVVHAPPPNQVDSPCLCKDQILELLDNCIKLASENKINQKNTWELSLIDHLGEIIKVEEENNVETNFQKASCTLEAGVKIYSARVDSLHSEAYKVLGGINRAGQEDEDTMVEDASVQTGHKEGHSKKDVEKKLSPLSTLESSFEALNLKKFDGWSHILAMSITGLRFTFRNMMAFPFSFLWSVAFAVDPLYHQTSAQFDEGGAKGLLLNNLGVYAGCRVLFDSQEVPGKGTSCANQHYESDTIDLSFIRDYVEQMVLNIKVKNEISPTLKIIINEFDEDNRRPLDTFGSSQKVIDEVEALNDNEVEFDGGACEDYGTSAFDHDDQTSAFVHDDRSSIVDENISGVDPTFPSYDEETEPFSSHNPDMDRFENVDEHLFLSLGISSKQNAWAGPDHWKYRKVKGPVAEDDPASENASPVTNKKTRSKKQAEPDIDFTKALDEELPDIFAPPKNPKSLLMPASRAHCNTMLPEDCHYQPEDLVKLFLLPSLMCLGKRRRRKSSVESREESDDCEALPSWGDETFGCQFDDGNDQSDVEDGTLVSQPRQIQKIEVEYDRTSKQVDVQTLKQTIWDQIQESAQMGVEGQEETQSFRHLLAKFPTDCRAAATVKDISPHLCFICLLHLANEHGLSIHGCTSLDDLSIQLPSNVEVITPCPSLLSSRSHTQLGYHKVPTTMMIKSMSLTPGMPSSSSPLSSQPPLSTVSPPATSLPLRTIPGSYGWPLLGPISDRLDYFWFQGPGTFFKKRIEKHKSTVFRTNLPPTWPLFLGVNPNVIAVLDCKSFSHLFDMEIVEKKNILIGDFMPSVKFTGDLRTCAYLDTSEPQHAKIKNFVIDILKRSSTVWLTELKSNLDTLFDTVEKDISEKGSASYLFPLQNSLFNFLTTAIIGADPTTDPNIADSGYSMLDRWLALQILPTIKIGVLQPLEEIFLHSFAYPFALVSGDYNKLYNFVEKQGNEVVQRGVTEFGLTKEEAIHNLLFTLGFNAFGGFSVFLPKLIGTIASDKTGIQEKLRKEVKEKVGSSVPLQYGRARKDFQLSSHDSVYDIKKGELLCGYQPQVMKDSMVFEDPESFKADRFMGEKGSELLSYLYWSNGPQTGITERVE</sequence>
<keyword evidence="2" id="KW-1185">Reference proteome</keyword>
<protein>
    <submittedName>
        <fullName evidence="1">Uncharacterized protein</fullName>
    </submittedName>
</protein>
<comment type="caution">
    <text evidence="1">The sequence shown here is derived from an EMBL/GenBank/DDBJ whole genome shotgun (WGS) entry which is preliminary data.</text>
</comment>
<name>A0ACC1CCQ5_9ROSI</name>
<gene>
    <name evidence="1" type="ORF">Patl1_01969</name>
</gene>
<dbReference type="EMBL" id="CM047897">
    <property type="protein sequence ID" value="KAJ0113343.1"/>
    <property type="molecule type" value="Genomic_DNA"/>
</dbReference>
<accession>A0ACC1CCQ5</accession>
<dbReference type="Proteomes" id="UP001164250">
    <property type="component" value="Chromosome 1"/>
</dbReference>
<evidence type="ECO:0000313" key="1">
    <source>
        <dbReference type="EMBL" id="KAJ0113343.1"/>
    </source>
</evidence>
<reference evidence="2" key="1">
    <citation type="journal article" date="2023" name="G3 (Bethesda)">
        <title>Genome assembly and association tests identify interacting loci associated with vigor, precocity, and sex in interspecific pistachio rootstocks.</title>
        <authorList>
            <person name="Palmer W."/>
            <person name="Jacygrad E."/>
            <person name="Sagayaradj S."/>
            <person name="Cavanaugh K."/>
            <person name="Han R."/>
            <person name="Bertier L."/>
            <person name="Beede B."/>
            <person name="Kafkas S."/>
            <person name="Golino D."/>
            <person name="Preece J."/>
            <person name="Michelmore R."/>
        </authorList>
    </citation>
    <scope>NUCLEOTIDE SEQUENCE [LARGE SCALE GENOMIC DNA]</scope>
</reference>
<proteinExistence type="predicted"/>